<dbReference type="Gene3D" id="3.40.50.11790">
    <property type="match status" value="1"/>
</dbReference>
<evidence type="ECO:0000259" key="2">
    <source>
        <dbReference type="Pfam" id="PF04984"/>
    </source>
</evidence>
<evidence type="ECO:0000313" key="7">
    <source>
        <dbReference type="Proteomes" id="UP000306509"/>
    </source>
</evidence>
<dbReference type="InterPro" id="IPR054564">
    <property type="entry name" value="Gp18_domIII_N"/>
</dbReference>
<sequence length="434" mass="48226">MLGGGTFTEQNEILPGSYINIISAARVAESSERGTVTMPFILDWGQPGKVFKVTMEDFSKRCLELFGYSQDHKKLQAMREVFKNANILYAYRLIKNGVAATSKMAVAKYPGIRGNDIRIAVAANIDDADKKDVITYLGDIKVDKQTVAAAADLKDNNFVIFNKEETLENTPNEKLEGGTNGDAITGMEYQGYLDAMESYTFTTMGTTATDEAVKALFASYTKRMSEEVGAKFQCVLYRYPADYEGVISLQNKVLDIGMEESALIPWLLGAEGGCALNRSVTNKTYNGEYSVDTALTQKELEESLAEGRLVFHSVGNETRVLKDVNTLVTYTETKNVGFSSNETIRVMYQIASDIAYLFNSKYLGKIPNDDSGRLSLWNSIVNYHQKLERMQAIMDFNANDVTVGPGEKINSVVVTDYITIMKTMEQLYMTVVVQ</sequence>
<dbReference type="Gene3D" id="3.30.1370.220">
    <property type="match status" value="1"/>
</dbReference>
<dbReference type="Pfam" id="PF17481">
    <property type="entry name" value="Phage_sheath_domII"/>
    <property type="match status" value="1"/>
</dbReference>
<dbReference type="Gene3D" id="2.60.40.4290">
    <property type="match status" value="1"/>
</dbReference>
<dbReference type="Pfam" id="PF04984">
    <property type="entry name" value="Phage_sheath_1"/>
    <property type="match status" value="1"/>
</dbReference>
<feature type="domain" description="Tail sheath protein C-terminal" evidence="4">
    <location>
        <begin position="334"/>
        <end position="433"/>
    </location>
</feature>
<keyword evidence="7" id="KW-1185">Reference proteome</keyword>
<feature type="domain" description="Tail sheath protein Gp18-like" evidence="5">
    <location>
        <begin position="33"/>
        <end position="93"/>
    </location>
</feature>
<name>A0A4U8Q5A5_9FIRM</name>
<accession>A0A4U8Q5A5</accession>
<reference evidence="6 7" key="1">
    <citation type="journal article" date="2019" name="Anaerobe">
        <title>Detection of Robinsoniella peoriensis in multiple bone samples of a trauma patient.</title>
        <authorList>
            <person name="Schrottner P."/>
            <person name="Hartwich K."/>
            <person name="Bunk B."/>
            <person name="Schober I."/>
            <person name="Helbig S."/>
            <person name="Rudolph W.W."/>
            <person name="Gunzer F."/>
        </authorList>
    </citation>
    <scope>NUCLEOTIDE SEQUENCE [LARGE SCALE GENOMIC DNA]</scope>
    <source>
        <strain evidence="6 7">DSM 106044</strain>
    </source>
</reference>
<dbReference type="AlphaFoldDB" id="A0A4U8Q5A5"/>
<gene>
    <name evidence="6" type="ORF">DSM106044_03081</name>
</gene>
<dbReference type="Pfam" id="PF22671">
    <property type="entry name" value="Gp18_domIII_N"/>
    <property type="match status" value="1"/>
</dbReference>
<comment type="caution">
    <text evidence="6">The sequence shown here is derived from an EMBL/GenBank/DDBJ whole genome shotgun (WGS) entry which is preliminary data.</text>
</comment>
<proteinExistence type="inferred from homology"/>
<feature type="domain" description="Phage tail sheath protein-like beta-sandwich" evidence="3">
    <location>
        <begin position="96"/>
        <end position="180"/>
    </location>
</feature>
<dbReference type="Proteomes" id="UP000306509">
    <property type="component" value="Unassembled WGS sequence"/>
</dbReference>
<protein>
    <submittedName>
        <fullName evidence="6">Phage tail sheath protein</fullName>
    </submittedName>
</protein>
<dbReference type="EMBL" id="QGQD01000060">
    <property type="protein sequence ID" value="TLC99990.1"/>
    <property type="molecule type" value="Genomic_DNA"/>
</dbReference>
<evidence type="ECO:0000259" key="4">
    <source>
        <dbReference type="Pfam" id="PF17482"/>
    </source>
</evidence>
<dbReference type="Pfam" id="PF17482">
    <property type="entry name" value="Phage_sheath_1C"/>
    <property type="match status" value="1"/>
</dbReference>
<organism evidence="6 7">
    <name type="scientific">Robinsoniella peoriensis</name>
    <dbReference type="NCBI Taxonomy" id="180332"/>
    <lineage>
        <taxon>Bacteria</taxon>
        <taxon>Bacillati</taxon>
        <taxon>Bacillota</taxon>
        <taxon>Clostridia</taxon>
        <taxon>Lachnospirales</taxon>
        <taxon>Lachnospiraceae</taxon>
        <taxon>Robinsoniella</taxon>
    </lineage>
</organism>
<evidence type="ECO:0000313" key="6">
    <source>
        <dbReference type="EMBL" id="TLC99990.1"/>
    </source>
</evidence>
<comment type="similarity">
    <text evidence="1">Belongs to the myoviridae tail sheath protein family.</text>
</comment>
<dbReference type="RefSeq" id="WP_138002820.1">
    <property type="nucleotide sequence ID" value="NZ_QGQD01000060.1"/>
</dbReference>
<evidence type="ECO:0000259" key="3">
    <source>
        <dbReference type="Pfam" id="PF17481"/>
    </source>
</evidence>
<dbReference type="Gene3D" id="3.30.1490.360">
    <property type="match status" value="1"/>
</dbReference>
<evidence type="ECO:0000256" key="1">
    <source>
        <dbReference type="ARBA" id="ARBA00008005"/>
    </source>
</evidence>
<feature type="domain" description="Tail sheath protein subtilisin-like" evidence="2">
    <location>
        <begin position="183"/>
        <end position="326"/>
    </location>
</feature>
<dbReference type="InterPro" id="IPR035326">
    <property type="entry name" value="Beta_sandwich_Seath"/>
</dbReference>
<dbReference type="InterPro" id="IPR035089">
    <property type="entry name" value="Phage_sheath_subtilisin"/>
</dbReference>
<dbReference type="InterPro" id="IPR020287">
    <property type="entry name" value="Tail_sheath_C"/>
</dbReference>
<dbReference type="Gene3D" id="3.30.360.90">
    <property type="match status" value="1"/>
</dbReference>
<evidence type="ECO:0000259" key="5">
    <source>
        <dbReference type="Pfam" id="PF22671"/>
    </source>
</evidence>